<evidence type="ECO:0008006" key="4">
    <source>
        <dbReference type="Google" id="ProtNLM"/>
    </source>
</evidence>
<accession>A0A2P7EDX0</accession>
<keyword evidence="3" id="KW-1185">Reference proteome</keyword>
<organism evidence="2 3">
    <name type="scientific">Synechococcus lacustris str. Tous</name>
    <dbReference type="NCBI Taxonomy" id="1910958"/>
    <lineage>
        <taxon>Bacteria</taxon>
        <taxon>Bacillati</taxon>
        <taxon>Cyanobacteriota</taxon>
        <taxon>Cyanophyceae</taxon>
        <taxon>Synechococcales</taxon>
        <taxon>Synechococcaceae</taxon>
        <taxon>Synechococcus</taxon>
    </lineage>
</organism>
<dbReference type="RefSeq" id="WP_106500078.1">
    <property type="nucleotide sequence ID" value="NZ_PXVC01000031.1"/>
</dbReference>
<evidence type="ECO:0000256" key="1">
    <source>
        <dbReference type="SAM" id="SignalP"/>
    </source>
</evidence>
<sequence length="132" mass="14195">MKIPLFALLALCFACPEVHAQAAKQTMAEAAQAMDVCRRVPKADRDEMVGEQVSRAWLATGPSAAAEKQDKLNLLRSMVDAYAKAMQADGQLIAMGCSQGVLDRVQNLNWSPFHAGVQTVLKANGLADVIKP</sequence>
<name>A0A2P7EDX0_9SYNE</name>
<comment type="caution">
    <text evidence="2">The sequence shown here is derived from an EMBL/GenBank/DDBJ whole genome shotgun (WGS) entry which is preliminary data.</text>
</comment>
<keyword evidence="1" id="KW-0732">Signal</keyword>
<evidence type="ECO:0000313" key="3">
    <source>
        <dbReference type="Proteomes" id="UP000240206"/>
    </source>
</evidence>
<dbReference type="STRING" id="1910958.BTM30_01950"/>
<proteinExistence type="predicted"/>
<dbReference type="Proteomes" id="UP000240206">
    <property type="component" value="Unassembled WGS sequence"/>
</dbReference>
<evidence type="ECO:0000313" key="2">
    <source>
        <dbReference type="EMBL" id="PSI01430.1"/>
    </source>
</evidence>
<reference evidence="3" key="1">
    <citation type="submission" date="2018-03" db="EMBL/GenBank/DDBJ databases">
        <title>Ecological and genomic features of two cosmopolitan and abundant freshwater picocyanobacteria.</title>
        <authorList>
            <person name="Cabello-Yeves P.J."/>
            <person name="Picazo A."/>
            <person name="Camacho A."/>
            <person name="Callieri C."/>
            <person name="Rosselli R."/>
            <person name="Roda-Garcia J."/>
            <person name="Coutinho F.H."/>
            <person name="Rodriguez-Valera F."/>
        </authorList>
    </citation>
    <scope>NUCLEOTIDE SEQUENCE [LARGE SCALE GENOMIC DNA]</scope>
    <source>
        <strain evidence="3">Tous</strain>
    </source>
</reference>
<protein>
    <recommendedName>
        <fullName evidence="4">Secreted protein</fullName>
    </recommendedName>
</protein>
<dbReference type="EMBL" id="PXVC01000031">
    <property type="protein sequence ID" value="PSI01430.1"/>
    <property type="molecule type" value="Genomic_DNA"/>
</dbReference>
<dbReference type="AlphaFoldDB" id="A0A2P7EDX0"/>
<gene>
    <name evidence="2" type="ORF">C7K08_07795</name>
</gene>
<feature type="signal peptide" evidence="1">
    <location>
        <begin position="1"/>
        <end position="20"/>
    </location>
</feature>
<feature type="chain" id="PRO_5015202190" description="Secreted protein" evidence="1">
    <location>
        <begin position="21"/>
        <end position="132"/>
    </location>
</feature>